<dbReference type="Proteomes" id="UP000799539">
    <property type="component" value="Unassembled WGS sequence"/>
</dbReference>
<accession>A0A6A6FSY7</accession>
<reference evidence="2" key="1">
    <citation type="journal article" date="2020" name="Stud. Mycol.">
        <title>101 Dothideomycetes genomes: a test case for predicting lifestyles and emergence of pathogens.</title>
        <authorList>
            <person name="Haridas S."/>
            <person name="Albert R."/>
            <person name="Binder M."/>
            <person name="Bloem J."/>
            <person name="Labutti K."/>
            <person name="Salamov A."/>
            <person name="Andreopoulos B."/>
            <person name="Baker S."/>
            <person name="Barry K."/>
            <person name="Bills G."/>
            <person name="Bluhm B."/>
            <person name="Cannon C."/>
            <person name="Castanera R."/>
            <person name="Culley D."/>
            <person name="Daum C."/>
            <person name="Ezra D."/>
            <person name="Gonzalez J."/>
            <person name="Henrissat B."/>
            <person name="Kuo A."/>
            <person name="Liang C."/>
            <person name="Lipzen A."/>
            <person name="Lutzoni F."/>
            <person name="Magnuson J."/>
            <person name="Mondo S."/>
            <person name="Nolan M."/>
            <person name="Ohm R."/>
            <person name="Pangilinan J."/>
            <person name="Park H.-J."/>
            <person name="Ramirez L."/>
            <person name="Alfaro M."/>
            <person name="Sun H."/>
            <person name="Tritt A."/>
            <person name="Yoshinaga Y."/>
            <person name="Zwiers L.-H."/>
            <person name="Turgeon B."/>
            <person name="Goodwin S."/>
            <person name="Spatafora J."/>
            <person name="Crous P."/>
            <person name="Grigoriev I."/>
        </authorList>
    </citation>
    <scope>NUCLEOTIDE SEQUENCE</scope>
    <source>
        <strain evidence="2">SCOH1-5</strain>
    </source>
</reference>
<protein>
    <recommendedName>
        <fullName evidence="4">Transcription factor domain-containing protein</fullName>
    </recommendedName>
</protein>
<dbReference type="PANTHER" id="PTHR47840">
    <property type="entry name" value="ZN(II)2CYS6 TRANSCRIPTION FACTOR (EUROFUNG)-RELATED"/>
    <property type="match status" value="1"/>
</dbReference>
<evidence type="ECO:0000256" key="1">
    <source>
        <dbReference type="SAM" id="Coils"/>
    </source>
</evidence>
<name>A0A6A6FSY7_9PEZI</name>
<dbReference type="AlphaFoldDB" id="A0A6A6FSY7"/>
<sequence>MEESEWTREDLKRIRKGTKSCVECEFSASGPEPVLTMLQADSERFDASGETMATVFDPNKTSSKDRIARLEAQLANITATVQSKSRTSPTRAVGAARETTAPVFYEHESDTEEQHMQVGSQPPEHLRILFDNALIGPDERAPDFDNRPAERPSCSPRYLDQARAKLQTLVPARDDVIAVSSYAVTWMSLYFELFPATSATPTREEMMNQYEEMLRPDASPVTIASFLLSFAMTARQIPRLKNVDSFVKSVMAVVDAAIVSHTGIASTVEGMSVTILYLRLQFGFGQSRPLWLTLRRVVALAELSGLPRAWYNSQKEHARRYADANPPLLGTPSKEALWETICATDRLASMMFNLPAATSTHKFPPRPLIDANGMVRVQRFLFQLAGISMHVTELDEKYMRGHSVEELYERVLAADKELRGLKSLTPVSWWQESAEYLSASLLVQYWHCYFTARLHLHTAMAQDEHDQYSYSRMQCLEACHALARRYSHVRRALPAGFFLCRIVDMQVFTAAVYLLLSSFDCSPLQRHDDQSRLQSVEQIVTTMEFVSGQAGSDFALDAANALKGLISHLSEPLNVSAQGLTLRVPLLGSIHVGRRTGGSSVTSLEQHAQPPIVPVAGISETSRSNRGIADPTNTAAPYQPWMQLDVSDAFQDPFFADDPALFDQWANINNTWPMFNDVEMYGQAMRHI</sequence>
<evidence type="ECO:0008006" key="4">
    <source>
        <dbReference type="Google" id="ProtNLM"/>
    </source>
</evidence>
<evidence type="ECO:0000313" key="2">
    <source>
        <dbReference type="EMBL" id="KAF2216615.1"/>
    </source>
</evidence>
<organism evidence="2 3">
    <name type="scientific">Cercospora zeae-maydis SCOH1-5</name>
    <dbReference type="NCBI Taxonomy" id="717836"/>
    <lineage>
        <taxon>Eukaryota</taxon>
        <taxon>Fungi</taxon>
        <taxon>Dikarya</taxon>
        <taxon>Ascomycota</taxon>
        <taxon>Pezizomycotina</taxon>
        <taxon>Dothideomycetes</taxon>
        <taxon>Dothideomycetidae</taxon>
        <taxon>Mycosphaerellales</taxon>
        <taxon>Mycosphaerellaceae</taxon>
        <taxon>Cercospora</taxon>
    </lineage>
</organism>
<keyword evidence="3" id="KW-1185">Reference proteome</keyword>
<dbReference type="CDD" id="cd12148">
    <property type="entry name" value="fungal_TF_MHR"/>
    <property type="match status" value="1"/>
</dbReference>
<dbReference type="OrthoDB" id="5392779at2759"/>
<proteinExistence type="predicted"/>
<feature type="coiled-coil region" evidence="1">
    <location>
        <begin position="60"/>
        <end position="87"/>
    </location>
</feature>
<evidence type="ECO:0000313" key="3">
    <source>
        <dbReference type="Proteomes" id="UP000799539"/>
    </source>
</evidence>
<gene>
    <name evidence="2" type="ORF">CERZMDRAFT_93908</name>
</gene>
<dbReference type="PANTHER" id="PTHR47840:SF3">
    <property type="entry name" value="ZN(II)2CYS6 TRANSCRIPTION FACTOR (EUROFUNG)"/>
    <property type="match status" value="1"/>
</dbReference>
<keyword evidence="1" id="KW-0175">Coiled coil</keyword>
<dbReference type="EMBL" id="ML992664">
    <property type="protein sequence ID" value="KAF2216615.1"/>
    <property type="molecule type" value="Genomic_DNA"/>
</dbReference>